<accession>A0ABX8WHP4</accession>
<dbReference type="Gene3D" id="3.30.70.270">
    <property type="match status" value="1"/>
</dbReference>
<dbReference type="InterPro" id="IPR001633">
    <property type="entry name" value="EAL_dom"/>
</dbReference>
<evidence type="ECO:0000259" key="2">
    <source>
        <dbReference type="PROSITE" id="PS50883"/>
    </source>
</evidence>
<dbReference type="Pfam" id="PF00563">
    <property type="entry name" value="EAL"/>
    <property type="match status" value="1"/>
</dbReference>
<feature type="domain" description="GGDEF" evidence="3">
    <location>
        <begin position="125"/>
        <end position="257"/>
    </location>
</feature>
<gene>
    <name evidence="4" type="ORF">K1X15_18145</name>
</gene>
<name>A0ABX8WHP4_9HYPH</name>
<dbReference type="SUPFAM" id="SSF55073">
    <property type="entry name" value="Nucleotide cyclase"/>
    <property type="match status" value="1"/>
</dbReference>
<dbReference type="InterPro" id="IPR035919">
    <property type="entry name" value="EAL_sf"/>
</dbReference>
<feature type="transmembrane region" description="Helical" evidence="1">
    <location>
        <begin position="56"/>
        <end position="75"/>
    </location>
</feature>
<keyword evidence="1" id="KW-1133">Transmembrane helix</keyword>
<evidence type="ECO:0000259" key="3">
    <source>
        <dbReference type="PROSITE" id="PS50887"/>
    </source>
</evidence>
<organism evidence="4 5">
    <name type="scientific">Devosia salina</name>
    <dbReference type="NCBI Taxonomy" id="2860336"/>
    <lineage>
        <taxon>Bacteria</taxon>
        <taxon>Pseudomonadati</taxon>
        <taxon>Pseudomonadota</taxon>
        <taxon>Alphaproteobacteria</taxon>
        <taxon>Hyphomicrobiales</taxon>
        <taxon>Devosiaceae</taxon>
        <taxon>Devosia</taxon>
    </lineage>
</organism>
<dbReference type="CDD" id="cd01949">
    <property type="entry name" value="GGDEF"/>
    <property type="match status" value="1"/>
</dbReference>
<keyword evidence="5" id="KW-1185">Reference proteome</keyword>
<reference evidence="4 5" key="1">
    <citation type="submission" date="2021-08" db="EMBL/GenBank/DDBJ databases">
        <title>Devosia salina sp. nov., isolated from the South China Sea sediment.</title>
        <authorList>
            <person name="Zhou Z."/>
        </authorList>
    </citation>
    <scope>NUCLEOTIDE SEQUENCE [LARGE SCALE GENOMIC DNA]</scope>
    <source>
        <strain evidence="4 5">SCS-3</strain>
    </source>
</reference>
<dbReference type="Gene3D" id="3.20.20.450">
    <property type="entry name" value="EAL domain"/>
    <property type="match status" value="1"/>
</dbReference>
<dbReference type="RefSeq" id="WP_220304980.1">
    <property type="nucleotide sequence ID" value="NZ_CP080590.1"/>
</dbReference>
<dbReference type="SMART" id="SM00267">
    <property type="entry name" value="GGDEF"/>
    <property type="match status" value="1"/>
</dbReference>
<dbReference type="InterPro" id="IPR043128">
    <property type="entry name" value="Rev_trsase/Diguanyl_cyclase"/>
</dbReference>
<feature type="domain" description="EAL" evidence="2">
    <location>
        <begin position="266"/>
        <end position="512"/>
    </location>
</feature>
<dbReference type="Proteomes" id="UP000825799">
    <property type="component" value="Chromosome"/>
</dbReference>
<dbReference type="PANTHER" id="PTHR33121">
    <property type="entry name" value="CYCLIC DI-GMP PHOSPHODIESTERASE PDEF"/>
    <property type="match status" value="1"/>
</dbReference>
<proteinExistence type="predicted"/>
<dbReference type="NCBIfam" id="TIGR00254">
    <property type="entry name" value="GGDEF"/>
    <property type="match status" value="1"/>
</dbReference>
<dbReference type="InterPro" id="IPR050706">
    <property type="entry name" value="Cyclic-di-GMP_PDE-like"/>
</dbReference>
<evidence type="ECO:0000256" key="1">
    <source>
        <dbReference type="SAM" id="Phobius"/>
    </source>
</evidence>
<evidence type="ECO:0000313" key="5">
    <source>
        <dbReference type="Proteomes" id="UP000825799"/>
    </source>
</evidence>
<dbReference type="PROSITE" id="PS50883">
    <property type="entry name" value="EAL"/>
    <property type="match status" value="1"/>
</dbReference>
<dbReference type="PROSITE" id="PS50887">
    <property type="entry name" value="GGDEF"/>
    <property type="match status" value="1"/>
</dbReference>
<dbReference type="Pfam" id="PF00990">
    <property type="entry name" value="GGDEF"/>
    <property type="match status" value="1"/>
</dbReference>
<dbReference type="InterPro" id="IPR029787">
    <property type="entry name" value="Nucleotide_cyclase"/>
</dbReference>
<dbReference type="EMBL" id="CP080590">
    <property type="protein sequence ID" value="QYO76491.1"/>
    <property type="molecule type" value="Genomic_DNA"/>
</dbReference>
<sequence>MVRESVDHPGYPMQVRPIFALVNQAYGWLRLTIGILAALLFALSLALVFGLGSQGAIAWTMAGLAIALPVVLLAAQNLMRQRMAEAQLAVTEALASAHRDALTGTFTRSYFLDELNRFARQGTLSALGYLQIDMDNLKVLNDSAGHGAGDAALVALVRDMRALMPGAIIGRLGGDEFGVLIPGHDNKPALCRLGERLLRQLGEPHNIAGRMTRLSATIGVALAPLDSDDPNELIAIADLALYKGKQGGRGCVVPFDPDMLGDERHRRFVERELRAAILMDELELHYQPVFDSKTLEVRSHEALVRWRHRVRGTIAPGQFIGVAEQSNLIDRLGEWVLRRACADLPRLKGPVAVNVSPVQLRRPDFVESFSDILLETGTSPASIIVEITENAPLAAGSMEMDNLAALRAMGIRVAVDDFGAGHASLHYLRDFAFDIIKIDRTYVADFSANPVNAMIVSAVCDIARSLSLEVVAEGIETEEQMQMLIAAGCTALQGYHLGRPGPLAVHKVTCAA</sequence>
<dbReference type="CDD" id="cd01948">
    <property type="entry name" value="EAL"/>
    <property type="match status" value="1"/>
</dbReference>
<keyword evidence="1" id="KW-0812">Transmembrane</keyword>
<protein>
    <submittedName>
        <fullName evidence="4">Bifunctional diguanylate cyclase/phosphodiesterase</fullName>
    </submittedName>
</protein>
<dbReference type="InterPro" id="IPR000160">
    <property type="entry name" value="GGDEF_dom"/>
</dbReference>
<feature type="transmembrane region" description="Helical" evidence="1">
    <location>
        <begin position="28"/>
        <end position="50"/>
    </location>
</feature>
<keyword evidence="1" id="KW-0472">Membrane</keyword>
<dbReference type="PANTHER" id="PTHR33121:SF70">
    <property type="entry name" value="SIGNALING PROTEIN YKOW"/>
    <property type="match status" value="1"/>
</dbReference>
<evidence type="ECO:0000313" key="4">
    <source>
        <dbReference type="EMBL" id="QYO76491.1"/>
    </source>
</evidence>
<dbReference type="SUPFAM" id="SSF141868">
    <property type="entry name" value="EAL domain-like"/>
    <property type="match status" value="1"/>
</dbReference>
<dbReference type="SMART" id="SM00052">
    <property type="entry name" value="EAL"/>
    <property type="match status" value="1"/>
</dbReference>